<dbReference type="PROSITE" id="PS51257">
    <property type="entry name" value="PROKAR_LIPOPROTEIN"/>
    <property type="match status" value="1"/>
</dbReference>
<dbReference type="EMBL" id="JAESVD010000005">
    <property type="protein sequence ID" value="MBL4913547.1"/>
    <property type="molecule type" value="Genomic_DNA"/>
</dbReference>
<keyword evidence="2" id="KW-1185">Reference proteome</keyword>
<proteinExistence type="predicted"/>
<reference evidence="1 2" key="1">
    <citation type="submission" date="2021-01" db="EMBL/GenBank/DDBJ databases">
        <title>Genome sequence of Shewanella schlegeliana JCM 11561.</title>
        <authorList>
            <person name="Zhang H."/>
            <person name="Li C."/>
        </authorList>
    </citation>
    <scope>NUCLEOTIDE SEQUENCE [LARGE SCALE GENOMIC DNA]</scope>
    <source>
        <strain evidence="1 2">JCM 11561</strain>
    </source>
</reference>
<sequence length="117" mass="12908">MSKLINLGLVATVTSLLLGCAAYDEQASSEQSIAQQTEVKQASAPESNPNRCNLAWFKQVEKQISTGDGQGHGPDLGSLEWRSVVEFKLGIRGNEANPKLDSEQWCDYIEKHYLSRP</sequence>
<evidence type="ECO:0000313" key="2">
    <source>
        <dbReference type="Proteomes" id="UP000604898"/>
    </source>
</evidence>
<protein>
    <recommendedName>
        <fullName evidence="3">Lipoprotein</fullName>
    </recommendedName>
</protein>
<evidence type="ECO:0000313" key="1">
    <source>
        <dbReference type="EMBL" id="MBL4913547.1"/>
    </source>
</evidence>
<organism evidence="1 2">
    <name type="scientific">Shewanella schlegeliana</name>
    <dbReference type="NCBI Taxonomy" id="190308"/>
    <lineage>
        <taxon>Bacteria</taxon>
        <taxon>Pseudomonadati</taxon>
        <taxon>Pseudomonadota</taxon>
        <taxon>Gammaproteobacteria</taxon>
        <taxon>Alteromonadales</taxon>
        <taxon>Shewanellaceae</taxon>
        <taxon>Shewanella</taxon>
    </lineage>
</organism>
<comment type="caution">
    <text evidence="1">The sequence shown here is derived from an EMBL/GenBank/DDBJ whole genome shotgun (WGS) entry which is preliminary data.</text>
</comment>
<dbReference type="Proteomes" id="UP000604898">
    <property type="component" value="Unassembled WGS sequence"/>
</dbReference>
<evidence type="ECO:0008006" key="3">
    <source>
        <dbReference type="Google" id="ProtNLM"/>
    </source>
</evidence>
<name>A0ABS1T142_9GAMM</name>
<accession>A0ABS1T142</accession>
<dbReference type="RefSeq" id="WP_202721809.1">
    <property type="nucleotide sequence ID" value="NZ_BPEX01000009.1"/>
</dbReference>
<gene>
    <name evidence="1" type="ORF">JMA39_10375</name>
</gene>